<protein>
    <submittedName>
        <fullName evidence="2">Uncharacterized protein</fullName>
    </submittedName>
</protein>
<dbReference type="AlphaFoldDB" id="A0A5B6WTP3"/>
<evidence type="ECO:0000313" key="2">
    <source>
        <dbReference type="EMBL" id="KAA3485301.1"/>
    </source>
</evidence>
<dbReference type="Proteomes" id="UP000325315">
    <property type="component" value="Unassembled WGS sequence"/>
</dbReference>
<evidence type="ECO:0000313" key="3">
    <source>
        <dbReference type="Proteomes" id="UP000325315"/>
    </source>
</evidence>
<dbReference type="EMBL" id="SMMG02000002">
    <property type="protein sequence ID" value="KAA3485301.1"/>
    <property type="molecule type" value="Genomic_DNA"/>
</dbReference>
<feature type="chain" id="PRO_5023075619" evidence="1">
    <location>
        <begin position="17"/>
        <end position="66"/>
    </location>
</feature>
<keyword evidence="3" id="KW-1185">Reference proteome</keyword>
<sequence length="66" mass="7676">MSMMLLCLSLLMVVNYQNKILNMLLSSFLMCLNETYNAVHNQFLLMTPLPCINQAYSMLVQKESQR</sequence>
<feature type="signal peptide" evidence="1">
    <location>
        <begin position="1"/>
        <end position="16"/>
    </location>
</feature>
<keyword evidence="1" id="KW-0732">Signal</keyword>
<organism evidence="2 3">
    <name type="scientific">Gossypium australe</name>
    <dbReference type="NCBI Taxonomy" id="47621"/>
    <lineage>
        <taxon>Eukaryota</taxon>
        <taxon>Viridiplantae</taxon>
        <taxon>Streptophyta</taxon>
        <taxon>Embryophyta</taxon>
        <taxon>Tracheophyta</taxon>
        <taxon>Spermatophyta</taxon>
        <taxon>Magnoliopsida</taxon>
        <taxon>eudicotyledons</taxon>
        <taxon>Gunneridae</taxon>
        <taxon>Pentapetalae</taxon>
        <taxon>rosids</taxon>
        <taxon>malvids</taxon>
        <taxon>Malvales</taxon>
        <taxon>Malvaceae</taxon>
        <taxon>Malvoideae</taxon>
        <taxon>Gossypium</taxon>
    </lineage>
</organism>
<dbReference type="OrthoDB" id="1304232at2759"/>
<dbReference type="PANTHER" id="PTHR34222:SF97">
    <property type="entry name" value="CATALYTIC REGION, PUTATIVE-RELATED"/>
    <property type="match status" value="1"/>
</dbReference>
<evidence type="ECO:0000256" key="1">
    <source>
        <dbReference type="SAM" id="SignalP"/>
    </source>
</evidence>
<gene>
    <name evidence="2" type="ORF">EPI10_007304</name>
</gene>
<accession>A0A5B6WTP3</accession>
<name>A0A5B6WTP3_9ROSI</name>
<proteinExistence type="predicted"/>
<dbReference type="PANTHER" id="PTHR34222">
    <property type="entry name" value="GAG_PRE-INTEGRS DOMAIN-CONTAINING PROTEIN"/>
    <property type="match status" value="1"/>
</dbReference>
<reference evidence="3" key="1">
    <citation type="journal article" date="2019" name="Plant Biotechnol. J.">
        <title>Genome sequencing of the Australian wild diploid species Gossypium australe highlights disease resistance and delayed gland morphogenesis.</title>
        <authorList>
            <person name="Cai Y."/>
            <person name="Cai X."/>
            <person name="Wang Q."/>
            <person name="Wang P."/>
            <person name="Zhang Y."/>
            <person name="Cai C."/>
            <person name="Xu Y."/>
            <person name="Wang K."/>
            <person name="Zhou Z."/>
            <person name="Wang C."/>
            <person name="Geng S."/>
            <person name="Li B."/>
            <person name="Dong Q."/>
            <person name="Hou Y."/>
            <person name="Wang H."/>
            <person name="Ai P."/>
            <person name="Liu Z."/>
            <person name="Yi F."/>
            <person name="Sun M."/>
            <person name="An G."/>
            <person name="Cheng J."/>
            <person name="Zhang Y."/>
            <person name="Shi Q."/>
            <person name="Xie Y."/>
            <person name="Shi X."/>
            <person name="Chang Y."/>
            <person name="Huang F."/>
            <person name="Chen Y."/>
            <person name="Hong S."/>
            <person name="Mi L."/>
            <person name="Sun Q."/>
            <person name="Zhang L."/>
            <person name="Zhou B."/>
            <person name="Peng R."/>
            <person name="Zhang X."/>
            <person name="Liu F."/>
        </authorList>
    </citation>
    <scope>NUCLEOTIDE SEQUENCE [LARGE SCALE GENOMIC DNA]</scope>
    <source>
        <strain evidence="3">cv. PA1801</strain>
    </source>
</reference>
<comment type="caution">
    <text evidence="2">The sequence shown here is derived from an EMBL/GenBank/DDBJ whole genome shotgun (WGS) entry which is preliminary data.</text>
</comment>